<dbReference type="SUPFAM" id="SSF88723">
    <property type="entry name" value="PIN domain-like"/>
    <property type="match status" value="1"/>
</dbReference>
<sequence length="475" mass="54924">MGVWGLETFIRNEVPNGVDYVNILEEIHNKKSEFPDRPVVLVFQLIDVLYNIMQHLSTVETICGPAFKQIHEIFVDRFEALKKSGAELHFFSIGPSYNNDLETWTQRQSEKYLTNIKIIDKIDANVPLEEIKDLLSSEGASPAEDLRAVCQMFGTLHVSLGPKYIVDVVDYANKNNALAILGNDSHFLIFSGEWRYWSCRDINLVKGEWTTIEFNKFALREYIGLTPQQMPMLATIAGNGFVQFDKVRLFHKRIEGEISDYRKYHYLKLAEYVQNIPNPLTDDGKRKFLKDLFGSKLSNELHYFETVRDSLCFYKLKMRVTQPVGGMDTLLKLSASISATYYNSLTGGTIRMKSPTFFDMRRTDFLPFTAIVLPVLKRQIGFIRHHMNDTNYIQLVHLKPSHSAPFRTIKVVPEYPKINPPDLLSILNKEKKSLNRLRFKILKWMIFGSYFHRQFSIEDIPKGSMVTVLAVMYLC</sequence>
<dbReference type="Proteomes" id="UP001151699">
    <property type="component" value="Chromosome B"/>
</dbReference>
<dbReference type="EMBL" id="WJQU01000002">
    <property type="protein sequence ID" value="KAJ6644551.1"/>
    <property type="molecule type" value="Genomic_DNA"/>
</dbReference>
<evidence type="ECO:0000256" key="1">
    <source>
        <dbReference type="ARBA" id="ARBA00009495"/>
    </source>
</evidence>
<evidence type="ECO:0000313" key="3">
    <source>
        <dbReference type="Proteomes" id="UP001151699"/>
    </source>
</evidence>
<name>A0A9Q0N6L0_9DIPT</name>
<evidence type="ECO:0000313" key="2">
    <source>
        <dbReference type="EMBL" id="KAJ6644551.1"/>
    </source>
</evidence>
<dbReference type="InterPro" id="IPR026784">
    <property type="entry name" value="Coact_PPARg"/>
</dbReference>
<dbReference type="AlphaFoldDB" id="A0A9Q0N6L0"/>
<comment type="caution">
    <text evidence="2">The sequence shown here is derived from an EMBL/GenBank/DDBJ whole genome shotgun (WGS) entry which is preliminary data.</text>
</comment>
<accession>A0A9Q0N6L0</accession>
<reference evidence="2" key="1">
    <citation type="submission" date="2022-07" db="EMBL/GenBank/DDBJ databases">
        <authorList>
            <person name="Trinca V."/>
            <person name="Uliana J.V.C."/>
            <person name="Torres T.T."/>
            <person name="Ward R.J."/>
            <person name="Monesi N."/>
        </authorList>
    </citation>
    <scope>NUCLEOTIDE SEQUENCE</scope>
    <source>
        <strain evidence="2">HSMRA1968</strain>
        <tissue evidence="2">Whole embryos</tissue>
    </source>
</reference>
<feature type="non-terminal residue" evidence="2">
    <location>
        <position position="475"/>
    </location>
</feature>
<dbReference type="PANTHER" id="PTHR15976:SF16">
    <property type="entry name" value="ASTEROID DOMAIN-CONTAINING PROTEIN"/>
    <property type="match status" value="1"/>
</dbReference>
<dbReference type="InterPro" id="IPR029060">
    <property type="entry name" value="PIN-like_dom_sf"/>
</dbReference>
<dbReference type="PANTHER" id="PTHR15976">
    <property type="entry name" value="CONSTITUTIVE COACTIVATOR OF PEROXISOME PROLIFERATOR-ACTIVATED RECEPTOR GAMMA"/>
    <property type="match status" value="1"/>
</dbReference>
<keyword evidence="3" id="KW-1185">Reference proteome</keyword>
<protein>
    <submittedName>
        <fullName evidence="2">Uncharacterized protein</fullName>
    </submittedName>
</protein>
<proteinExistence type="inferred from homology"/>
<dbReference type="GO" id="GO:0005634">
    <property type="term" value="C:nucleus"/>
    <property type="evidence" value="ECO:0007669"/>
    <property type="project" value="TreeGrafter"/>
</dbReference>
<comment type="similarity">
    <text evidence="1">Belongs to the constitutive coactivator of PPAR-gamma family.</text>
</comment>
<dbReference type="OrthoDB" id="6354174at2759"/>
<organism evidence="2 3">
    <name type="scientific">Pseudolycoriella hygida</name>
    <dbReference type="NCBI Taxonomy" id="35572"/>
    <lineage>
        <taxon>Eukaryota</taxon>
        <taxon>Metazoa</taxon>
        <taxon>Ecdysozoa</taxon>
        <taxon>Arthropoda</taxon>
        <taxon>Hexapoda</taxon>
        <taxon>Insecta</taxon>
        <taxon>Pterygota</taxon>
        <taxon>Neoptera</taxon>
        <taxon>Endopterygota</taxon>
        <taxon>Diptera</taxon>
        <taxon>Nematocera</taxon>
        <taxon>Sciaroidea</taxon>
        <taxon>Sciaridae</taxon>
        <taxon>Pseudolycoriella</taxon>
    </lineage>
</organism>
<gene>
    <name evidence="2" type="ORF">Bhyg_09520</name>
</gene>